<dbReference type="InterPro" id="IPR003673">
    <property type="entry name" value="CoA-Trfase_fam_III"/>
</dbReference>
<evidence type="ECO:0000313" key="2">
    <source>
        <dbReference type="EMBL" id="QCI65299.1"/>
    </source>
</evidence>
<sequence>MPEPIQTTAAASRRHGPLSGVRVVELAGIGPTPMCAMLLADLGADIVRIDRLAPSGNGIERPARFDLTNRGRPSVAVDLKRPEGIACVLDLVAGADALIEGFRPGTMERLGLGPEICLARNPRLVFGRLTGWGQTGPLAQAAGHDLNYIALAGALGAIGRRDAPPTPPLNLIGDFGGGAMLMAFGLLAAVLEARTSGLGQVVDAAMVDGTATLLTSLCGLQAAGLHNGPRGTNLLDSGAPHYDVYRCADGEWISIAPIEAKFRSQLITLLGLDADAFPDVAEPANWPAARDILAAHFRRRTRAEWQALLEGTDACFAPVLSLPEAAAHPHMRERGTFVAIDGITQPAPAPRFSRTPPDLPAPPEALGASSRAALAHWGIPPERIAALEAAGTIRDTGPKPGQPHP</sequence>
<organism evidence="2 3">
    <name type="scientific">Phreatobacter stygius</name>
    <dbReference type="NCBI Taxonomy" id="1940610"/>
    <lineage>
        <taxon>Bacteria</taxon>
        <taxon>Pseudomonadati</taxon>
        <taxon>Pseudomonadota</taxon>
        <taxon>Alphaproteobacteria</taxon>
        <taxon>Hyphomicrobiales</taxon>
        <taxon>Phreatobacteraceae</taxon>
        <taxon>Phreatobacter</taxon>
    </lineage>
</organism>
<dbReference type="InterPro" id="IPR023606">
    <property type="entry name" value="CoA-Trfase_III_dom_1_sf"/>
</dbReference>
<dbReference type="AlphaFoldDB" id="A0A4D7AW64"/>
<accession>A0A4D7AW64</accession>
<dbReference type="RefSeq" id="WP_136960746.1">
    <property type="nucleotide sequence ID" value="NZ_CP039690.1"/>
</dbReference>
<dbReference type="GO" id="GO:0016740">
    <property type="term" value="F:transferase activity"/>
    <property type="evidence" value="ECO:0007669"/>
    <property type="project" value="UniProtKB-KW"/>
</dbReference>
<keyword evidence="2" id="KW-0808">Transferase</keyword>
<dbReference type="Pfam" id="PF02515">
    <property type="entry name" value="CoA_transf_3"/>
    <property type="match status" value="1"/>
</dbReference>
<protein>
    <submittedName>
        <fullName evidence="2">CoA transferase</fullName>
    </submittedName>
</protein>
<dbReference type="EMBL" id="CP039690">
    <property type="protein sequence ID" value="QCI65299.1"/>
    <property type="molecule type" value="Genomic_DNA"/>
</dbReference>
<evidence type="ECO:0000256" key="1">
    <source>
        <dbReference type="SAM" id="MobiDB-lite"/>
    </source>
</evidence>
<evidence type="ECO:0000313" key="3">
    <source>
        <dbReference type="Proteomes" id="UP000298781"/>
    </source>
</evidence>
<name>A0A4D7AW64_9HYPH</name>
<dbReference type="InterPro" id="IPR044855">
    <property type="entry name" value="CoA-Trfase_III_dom3_sf"/>
</dbReference>
<dbReference type="InterPro" id="IPR050509">
    <property type="entry name" value="CoA-transferase_III"/>
</dbReference>
<reference evidence="2 3" key="1">
    <citation type="submission" date="2019-04" db="EMBL/GenBank/DDBJ databases">
        <title>Phreatobacter aquaticus sp. nov.</title>
        <authorList>
            <person name="Choi A."/>
        </authorList>
    </citation>
    <scope>NUCLEOTIDE SEQUENCE [LARGE SCALE GENOMIC DNA]</scope>
    <source>
        <strain evidence="2 3">KCTC 52518</strain>
    </source>
</reference>
<gene>
    <name evidence="2" type="ORF">E8M01_14415</name>
</gene>
<dbReference type="Proteomes" id="UP000298781">
    <property type="component" value="Chromosome"/>
</dbReference>
<dbReference type="KEGG" id="pstg:E8M01_14415"/>
<dbReference type="OrthoDB" id="9781472at2"/>
<dbReference type="Gene3D" id="3.30.1540.10">
    <property type="entry name" value="formyl-coa transferase, domain 3"/>
    <property type="match status" value="1"/>
</dbReference>
<dbReference type="PANTHER" id="PTHR48228:SF5">
    <property type="entry name" value="ALPHA-METHYLACYL-COA RACEMASE"/>
    <property type="match status" value="1"/>
</dbReference>
<proteinExistence type="predicted"/>
<feature type="region of interest" description="Disordered" evidence="1">
    <location>
        <begin position="345"/>
        <end position="366"/>
    </location>
</feature>
<dbReference type="PANTHER" id="PTHR48228">
    <property type="entry name" value="SUCCINYL-COA--D-CITRAMALATE COA-TRANSFERASE"/>
    <property type="match status" value="1"/>
</dbReference>
<dbReference type="Gene3D" id="3.40.50.10540">
    <property type="entry name" value="Crotonobetainyl-coa:carnitine coa-transferase, domain 1"/>
    <property type="match status" value="1"/>
</dbReference>
<keyword evidence="3" id="KW-1185">Reference proteome</keyword>
<dbReference type="SUPFAM" id="SSF89796">
    <property type="entry name" value="CoA-transferase family III (CaiB/BaiF)"/>
    <property type="match status" value="1"/>
</dbReference>